<dbReference type="GO" id="GO:0003677">
    <property type="term" value="F:DNA binding"/>
    <property type="evidence" value="ECO:0007669"/>
    <property type="project" value="InterPro"/>
</dbReference>
<feature type="domain" description="RNA polymerase sigma-70 region 2" evidence="5">
    <location>
        <begin position="5"/>
        <end position="70"/>
    </location>
</feature>
<dbReference type="InterPro" id="IPR007627">
    <property type="entry name" value="RNA_pol_sigma70_r2"/>
</dbReference>
<keyword evidence="2" id="KW-0805">Transcription regulation</keyword>
<name>A0A1H5CEU2_9ACTN</name>
<proteinExistence type="inferred from homology"/>
<dbReference type="AlphaFoldDB" id="A0A1H5CEU2"/>
<dbReference type="STRING" id="561176.SAMN04488561_0179"/>
<dbReference type="OrthoDB" id="9780299at2"/>
<comment type="similarity">
    <text evidence="1">Belongs to the sigma-70 factor family. ECF subfamily.</text>
</comment>
<dbReference type="EMBL" id="FNUC01000001">
    <property type="protein sequence ID" value="SED65135.1"/>
    <property type="molecule type" value="Genomic_DNA"/>
</dbReference>
<dbReference type="GO" id="GO:0006352">
    <property type="term" value="P:DNA-templated transcription initiation"/>
    <property type="evidence" value="ECO:0007669"/>
    <property type="project" value="InterPro"/>
</dbReference>
<evidence type="ECO:0000256" key="1">
    <source>
        <dbReference type="ARBA" id="ARBA00010641"/>
    </source>
</evidence>
<dbReference type="SUPFAM" id="SSF88946">
    <property type="entry name" value="Sigma2 domain of RNA polymerase sigma factors"/>
    <property type="match status" value="1"/>
</dbReference>
<dbReference type="InterPro" id="IPR013324">
    <property type="entry name" value="RNA_pol_sigma_r3/r4-like"/>
</dbReference>
<evidence type="ECO:0000256" key="2">
    <source>
        <dbReference type="ARBA" id="ARBA00023015"/>
    </source>
</evidence>
<dbReference type="Pfam" id="PF20239">
    <property type="entry name" value="DUF6596"/>
    <property type="match status" value="1"/>
</dbReference>
<keyword evidence="9" id="KW-1185">Reference proteome</keyword>
<dbReference type="Pfam" id="PF04542">
    <property type="entry name" value="Sigma70_r2"/>
    <property type="match status" value="1"/>
</dbReference>
<dbReference type="InterPro" id="IPR036388">
    <property type="entry name" value="WH-like_DNA-bd_sf"/>
</dbReference>
<dbReference type="Gene3D" id="1.10.1740.10">
    <property type="match status" value="1"/>
</dbReference>
<dbReference type="PANTHER" id="PTHR47756:SF2">
    <property type="entry name" value="BLL6612 PROTEIN"/>
    <property type="match status" value="1"/>
</dbReference>
<evidence type="ECO:0000256" key="3">
    <source>
        <dbReference type="ARBA" id="ARBA00023082"/>
    </source>
</evidence>
<evidence type="ECO:0000256" key="4">
    <source>
        <dbReference type="ARBA" id="ARBA00023163"/>
    </source>
</evidence>
<feature type="domain" description="RNA polymerase sigma factor 70 region 4 type 2" evidence="6">
    <location>
        <begin position="98"/>
        <end position="148"/>
    </location>
</feature>
<evidence type="ECO:0000259" key="7">
    <source>
        <dbReference type="Pfam" id="PF20239"/>
    </source>
</evidence>
<dbReference type="InterPro" id="IPR013249">
    <property type="entry name" value="RNA_pol_sigma70_r4_t2"/>
</dbReference>
<feature type="domain" description="DUF6596" evidence="7">
    <location>
        <begin position="161"/>
        <end position="251"/>
    </location>
</feature>
<keyword evidence="4" id="KW-0804">Transcription</keyword>
<accession>A0A1H5CEU2</accession>
<reference evidence="9" key="1">
    <citation type="submission" date="2016-10" db="EMBL/GenBank/DDBJ databases">
        <authorList>
            <person name="Varghese N."/>
            <person name="Submissions S."/>
        </authorList>
    </citation>
    <scope>NUCLEOTIDE SEQUENCE [LARGE SCALE GENOMIC DNA]</scope>
    <source>
        <strain evidence="9">DSM 45237</strain>
    </source>
</reference>
<protein>
    <submittedName>
        <fullName evidence="8">RNA polymerase sigma factor, sigma-70 family</fullName>
    </submittedName>
</protein>
<evidence type="ECO:0000313" key="8">
    <source>
        <dbReference type="EMBL" id="SED65135.1"/>
    </source>
</evidence>
<organism evidence="8 9">
    <name type="scientific">Jiangella alba</name>
    <dbReference type="NCBI Taxonomy" id="561176"/>
    <lineage>
        <taxon>Bacteria</taxon>
        <taxon>Bacillati</taxon>
        <taxon>Actinomycetota</taxon>
        <taxon>Actinomycetes</taxon>
        <taxon>Jiangellales</taxon>
        <taxon>Jiangellaceae</taxon>
        <taxon>Jiangella</taxon>
    </lineage>
</organism>
<dbReference type="InterPro" id="IPR046531">
    <property type="entry name" value="DUF6596"/>
</dbReference>
<dbReference type="GO" id="GO:0016987">
    <property type="term" value="F:sigma factor activity"/>
    <property type="evidence" value="ECO:0007669"/>
    <property type="project" value="UniProtKB-KW"/>
</dbReference>
<evidence type="ECO:0000259" key="6">
    <source>
        <dbReference type="Pfam" id="PF08281"/>
    </source>
</evidence>
<dbReference type="PANTHER" id="PTHR47756">
    <property type="entry name" value="BLL6612 PROTEIN-RELATED"/>
    <property type="match status" value="1"/>
</dbReference>
<keyword evidence="3" id="KW-0731">Sigma factor</keyword>
<evidence type="ECO:0000259" key="5">
    <source>
        <dbReference type="Pfam" id="PF04542"/>
    </source>
</evidence>
<dbReference type="RefSeq" id="WP_069111200.1">
    <property type="nucleotide sequence ID" value="NZ_FNUC01000001.1"/>
</dbReference>
<evidence type="ECO:0000313" key="9">
    <source>
        <dbReference type="Proteomes" id="UP000181980"/>
    </source>
</evidence>
<dbReference type="InterPro" id="IPR013325">
    <property type="entry name" value="RNA_pol_sigma_r2"/>
</dbReference>
<dbReference type="Pfam" id="PF08281">
    <property type="entry name" value="Sigma70_r4_2"/>
    <property type="match status" value="1"/>
</dbReference>
<dbReference type="Proteomes" id="UP000181980">
    <property type="component" value="Unassembled WGS sequence"/>
</dbReference>
<sequence>MNEALLRELVPAVIGVLVRRGADFASAEDAVQEALIRALETWPDDLPRDPKAWLVAAAWRRFLDATRSETARRRREDLVEEQPSPGPVSGVDDTLQLYFRCAHPSLTPSSAVALTLRAVGGLTTRQIAQAYLVPEATMAQRISRAKRTVAGVRLDQPGDVATVLRVLYLVFNEGYSGDVDLAAEAIRLTRQLAAAIDHPEVAGLLALMLLHHARRPARTAPDGSLVPLAEQDRSRWDTTTIAEGVEILQAALARDRLGEFQAQAAIAALHADALTAEETDWVQIVEWYDELARLTDSPVVRLNRAVAVGEADGPRAGLAALAELDDTLPRHAAVAAYLHERDGDLATAARLYGEAAGQAHDLAERDHLTRQAARLNARLRG</sequence>
<dbReference type="Gene3D" id="1.10.10.10">
    <property type="entry name" value="Winged helix-like DNA-binding domain superfamily/Winged helix DNA-binding domain"/>
    <property type="match status" value="1"/>
</dbReference>
<gene>
    <name evidence="8" type="ORF">SAMN04488561_0179</name>
</gene>
<dbReference type="SUPFAM" id="SSF88659">
    <property type="entry name" value="Sigma3 and sigma4 domains of RNA polymerase sigma factors"/>
    <property type="match status" value="1"/>
</dbReference>